<keyword evidence="4" id="KW-0862">Zinc</keyword>
<keyword evidence="9" id="KW-1185">Reference proteome</keyword>
<dbReference type="GO" id="GO:0008270">
    <property type="term" value="F:zinc ion binding"/>
    <property type="evidence" value="ECO:0007669"/>
    <property type="project" value="UniProtKB-KW"/>
</dbReference>
<protein>
    <recommendedName>
        <fullName evidence="7">C2H2-type domain-containing protein</fullName>
    </recommendedName>
</protein>
<evidence type="ECO:0000313" key="8">
    <source>
        <dbReference type="EMBL" id="KAI8580997.1"/>
    </source>
</evidence>
<evidence type="ECO:0000256" key="5">
    <source>
        <dbReference type="PROSITE-ProRule" id="PRU00042"/>
    </source>
</evidence>
<dbReference type="RefSeq" id="XP_051446001.1">
    <property type="nucleotide sequence ID" value="XM_051593694.1"/>
</dbReference>
<proteinExistence type="predicted"/>
<keyword evidence="1" id="KW-0479">Metal-binding</keyword>
<dbReference type="PROSITE" id="PS00028">
    <property type="entry name" value="ZINC_FINGER_C2H2_1"/>
    <property type="match status" value="2"/>
</dbReference>
<evidence type="ECO:0000256" key="4">
    <source>
        <dbReference type="ARBA" id="ARBA00022833"/>
    </source>
</evidence>
<dbReference type="Gene3D" id="3.30.160.60">
    <property type="entry name" value="Classic Zinc Finger"/>
    <property type="match status" value="1"/>
</dbReference>
<sequence>MPASVDKPPFQLNGNSERRSWITDVAHFPHRPSLADIRELEFDFCRDFACCGQTLGDLHDLLEHYEECHVRFEEEETVPMELTEDASVDDVLVSEDLDLTMVMPPLVGMKRVNLSDKEESLPICPSTISNTDGRGHKRQRSVPPESPRPHLTIETMNLPTSFSAVTTPTALGEDFLAHAGLVDASSALASFATQDVNANKPFRCSVPGCDKAYKNPNGLKYHNLHGHHGNNESDTEKKLQRPFECTIGSCNKRYKNLNGLKYHVEHSHLMIINSHLNHLVPRPSASPRSSCSP</sequence>
<comment type="caution">
    <text evidence="8">The sequence shown here is derived from an EMBL/GenBank/DDBJ whole genome shotgun (WGS) entry which is preliminary data.</text>
</comment>
<dbReference type="PANTHER" id="PTHR23057">
    <property type="entry name" value="JUXTAPOSED WITH ANOTHER ZINC FINGER PROTEIN 1"/>
    <property type="match status" value="1"/>
</dbReference>
<accession>A0AAD5HE73</accession>
<reference evidence="8" key="2">
    <citation type="journal article" date="2022" name="Proc. Natl. Acad. Sci. U.S.A.">
        <title>Diploid-dominant life cycles characterize the early evolution of Fungi.</title>
        <authorList>
            <person name="Amses K.R."/>
            <person name="Simmons D.R."/>
            <person name="Longcore J.E."/>
            <person name="Mondo S.J."/>
            <person name="Seto K."/>
            <person name="Jeronimo G.H."/>
            <person name="Bonds A.E."/>
            <person name="Quandt C.A."/>
            <person name="Davis W.J."/>
            <person name="Chang Y."/>
            <person name="Federici B.A."/>
            <person name="Kuo A."/>
            <person name="LaButti K."/>
            <person name="Pangilinan J."/>
            <person name="Andreopoulos W."/>
            <person name="Tritt A."/>
            <person name="Riley R."/>
            <person name="Hundley H."/>
            <person name="Johnson J."/>
            <person name="Lipzen A."/>
            <person name="Barry K."/>
            <person name="Lang B.F."/>
            <person name="Cuomo C.A."/>
            <person name="Buchler N.E."/>
            <person name="Grigoriev I.V."/>
            <person name="Spatafora J.W."/>
            <person name="Stajich J.E."/>
            <person name="James T.Y."/>
        </authorList>
    </citation>
    <scope>NUCLEOTIDE SEQUENCE</scope>
    <source>
        <strain evidence="8">AG</strain>
    </source>
</reference>
<evidence type="ECO:0000256" key="3">
    <source>
        <dbReference type="ARBA" id="ARBA00022771"/>
    </source>
</evidence>
<dbReference type="GeneID" id="75919036"/>
<evidence type="ECO:0000256" key="6">
    <source>
        <dbReference type="SAM" id="MobiDB-lite"/>
    </source>
</evidence>
<dbReference type="SUPFAM" id="SSF57667">
    <property type="entry name" value="beta-beta-alpha zinc fingers"/>
    <property type="match status" value="1"/>
</dbReference>
<dbReference type="SMART" id="SM00355">
    <property type="entry name" value="ZnF_C2H2"/>
    <property type="match status" value="3"/>
</dbReference>
<organism evidence="8 9">
    <name type="scientific">Umbelopsis ramanniana AG</name>
    <dbReference type="NCBI Taxonomy" id="1314678"/>
    <lineage>
        <taxon>Eukaryota</taxon>
        <taxon>Fungi</taxon>
        <taxon>Fungi incertae sedis</taxon>
        <taxon>Mucoromycota</taxon>
        <taxon>Mucoromycotina</taxon>
        <taxon>Umbelopsidomycetes</taxon>
        <taxon>Umbelopsidales</taxon>
        <taxon>Umbelopsidaceae</taxon>
        <taxon>Umbelopsis</taxon>
    </lineage>
</organism>
<evidence type="ECO:0000259" key="7">
    <source>
        <dbReference type="PROSITE" id="PS50157"/>
    </source>
</evidence>
<dbReference type="PANTHER" id="PTHR23057:SF0">
    <property type="entry name" value="JUXTAPOSED WITH ANOTHER ZINC FINGER PROTEIN 1"/>
    <property type="match status" value="1"/>
</dbReference>
<feature type="domain" description="C2H2-type" evidence="7">
    <location>
        <begin position="243"/>
        <end position="268"/>
    </location>
</feature>
<dbReference type="InterPro" id="IPR051580">
    <property type="entry name" value="ZnF-Chromatin_assoc"/>
</dbReference>
<evidence type="ECO:0000256" key="1">
    <source>
        <dbReference type="ARBA" id="ARBA00022723"/>
    </source>
</evidence>
<evidence type="ECO:0000256" key="2">
    <source>
        <dbReference type="ARBA" id="ARBA00022737"/>
    </source>
</evidence>
<dbReference type="AlphaFoldDB" id="A0AAD5HE73"/>
<gene>
    <name evidence="8" type="ORF">K450DRAFT_298976</name>
</gene>
<dbReference type="PROSITE" id="PS50157">
    <property type="entry name" value="ZINC_FINGER_C2H2_2"/>
    <property type="match status" value="2"/>
</dbReference>
<dbReference type="EMBL" id="MU620908">
    <property type="protein sequence ID" value="KAI8580997.1"/>
    <property type="molecule type" value="Genomic_DNA"/>
</dbReference>
<dbReference type="InterPro" id="IPR036236">
    <property type="entry name" value="Znf_C2H2_sf"/>
</dbReference>
<keyword evidence="3 5" id="KW-0863">Zinc-finger</keyword>
<dbReference type="InterPro" id="IPR013087">
    <property type="entry name" value="Znf_C2H2_type"/>
</dbReference>
<reference evidence="8" key="1">
    <citation type="submission" date="2021-06" db="EMBL/GenBank/DDBJ databases">
        <authorList>
            <consortium name="DOE Joint Genome Institute"/>
            <person name="Mondo S.J."/>
            <person name="Amses K.R."/>
            <person name="Simmons D.R."/>
            <person name="Longcore J.E."/>
            <person name="Seto K."/>
            <person name="Alves G.H."/>
            <person name="Bonds A.E."/>
            <person name="Quandt C.A."/>
            <person name="Davis W.J."/>
            <person name="Chang Y."/>
            <person name="Letcher P.M."/>
            <person name="Powell M.J."/>
            <person name="Kuo A."/>
            <person name="Labutti K."/>
            <person name="Pangilinan J."/>
            <person name="Andreopoulos W."/>
            <person name="Tritt A."/>
            <person name="Riley R."/>
            <person name="Hundley H."/>
            <person name="Johnson J."/>
            <person name="Lipzen A."/>
            <person name="Barry K."/>
            <person name="Berbee M.L."/>
            <person name="Buchler N.E."/>
            <person name="Grigoriev I.V."/>
            <person name="Spatafora J.W."/>
            <person name="Stajich J.E."/>
            <person name="James T.Y."/>
        </authorList>
    </citation>
    <scope>NUCLEOTIDE SEQUENCE</scope>
    <source>
        <strain evidence="8">AG</strain>
    </source>
</reference>
<evidence type="ECO:0000313" key="9">
    <source>
        <dbReference type="Proteomes" id="UP001206595"/>
    </source>
</evidence>
<feature type="region of interest" description="Disordered" evidence="6">
    <location>
        <begin position="123"/>
        <end position="150"/>
    </location>
</feature>
<feature type="domain" description="C2H2-type" evidence="7">
    <location>
        <begin position="202"/>
        <end position="232"/>
    </location>
</feature>
<name>A0AAD5HE73_UMBRA</name>
<dbReference type="GO" id="GO:0005634">
    <property type="term" value="C:nucleus"/>
    <property type="evidence" value="ECO:0007669"/>
    <property type="project" value="TreeGrafter"/>
</dbReference>
<keyword evidence="2" id="KW-0677">Repeat</keyword>
<dbReference type="Proteomes" id="UP001206595">
    <property type="component" value="Unassembled WGS sequence"/>
</dbReference>